<dbReference type="InterPro" id="IPR019189">
    <property type="entry name" value="Ribosomal_mL41"/>
</dbReference>
<dbReference type="PANTHER" id="PTHR21338">
    <property type="entry name" value="MITOCHONDRIAL RIBOSOMAL PROTEIN L41"/>
    <property type="match status" value="1"/>
</dbReference>
<keyword evidence="3" id="KW-0809">Transit peptide</keyword>
<protein>
    <submittedName>
        <fullName evidence="7">Uncharacterized protein</fullName>
    </submittedName>
</protein>
<gene>
    <name evidence="7" type="primary">ABSGL_13261.1 scaffold 13659</name>
</gene>
<dbReference type="OrthoDB" id="408933at2759"/>
<dbReference type="GO" id="GO:0003735">
    <property type="term" value="F:structural constituent of ribosome"/>
    <property type="evidence" value="ECO:0007669"/>
    <property type="project" value="InterPro"/>
</dbReference>
<evidence type="ECO:0000256" key="2">
    <source>
        <dbReference type="ARBA" id="ARBA00010152"/>
    </source>
</evidence>
<dbReference type="AlphaFoldDB" id="A0A168S021"/>
<keyword evidence="8" id="KW-1185">Reference proteome</keyword>
<evidence type="ECO:0000256" key="3">
    <source>
        <dbReference type="ARBA" id="ARBA00022946"/>
    </source>
</evidence>
<dbReference type="Proteomes" id="UP000078561">
    <property type="component" value="Unassembled WGS sequence"/>
</dbReference>
<evidence type="ECO:0000256" key="6">
    <source>
        <dbReference type="ARBA" id="ARBA00023274"/>
    </source>
</evidence>
<dbReference type="GO" id="GO:0006412">
    <property type="term" value="P:translation"/>
    <property type="evidence" value="ECO:0007669"/>
    <property type="project" value="TreeGrafter"/>
</dbReference>
<keyword evidence="5" id="KW-0496">Mitochondrion</keyword>
<evidence type="ECO:0000256" key="5">
    <source>
        <dbReference type="ARBA" id="ARBA00023128"/>
    </source>
</evidence>
<sequence length="110" mass="11884">MSKASCKTCLVLSDLSQEVPSAFNSLPSKVIISTKVGDRSLLQRQLTGGTNAPTFFCKRQGTGSGAMGRHTKSGGYKVDWTKVRTFVVPDLEGFTLAPYVSRKTTLVPKN</sequence>
<dbReference type="STRING" id="4829.A0A168S021"/>
<evidence type="ECO:0000256" key="4">
    <source>
        <dbReference type="ARBA" id="ARBA00022980"/>
    </source>
</evidence>
<keyword evidence="4" id="KW-0689">Ribosomal protein</keyword>
<proteinExistence type="inferred from homology"/>
<dbReference type="Pfam" id="PF09809">
    <property type="entry name" value="MRP-L27"/>
    <property type="match status" value="1"/>
</dbReference>
<accession>A0A168S021</accession>
<evidence type="ECO:0000313" key="7">
    <source>
        <dbReference type="EMBL" id="SAM07618.1"/>
    </source>
</evidence>
<name>A0A168S021_ABSGL</name>
<comment type="similarity">
    <text evidence="2">Belongs to the mitochondrion-specific ribosomal protein mL41 family.</text>
</comment>
<keyword evidence="6" id="KW-0687">Ribonucleoprotein</keyword>
<evidence type="ECO:0000256" key="1">
    <source>
        <dbReference type="ARBA" id="ARBA00004173"/>
    </source>
</evidence>
<dbReference type="GO" id="GO:0005762">
    <property type="term" value="C:mitochondrial large ribosomal subunit"/>
    <property type="evidence" value="ECO:0007669"/>
    <property type="project" value="InterPro"/>
</dbReference>
<evidence type="ECO:0000313" key="8">
    <source>
        <dbReference type="Proteomes" id="UP000078561"/>
    </source>
</evidence>
<reference evidence="7" key="1">
    <citation type="submission" date="2016-04" db="EMBL/GenBank/DDBJ databases">
        <authorList>
            <person name="Evans L.H."/>
            <person name="Alamgir A."/>
            <person name="Owens N."/>
            <person name="Weber N.D."/>
            <person name="Virtaneva K."/>
            <person name="Barbian K."/>
            <person name="Babar A."/>
            <person name="Rosenke K."/>
        </authorList>
    </citation>
    <scope>NUCLEOTIDE SEQUENCE [LARGE SCALE GENOMIC DNA]</scope>
    <source>
        <strain evidence="7">CBS 101.48</strain>
    </source>
</reference>
<dbReference type="PANTHER" id="PTHR21338:SF0">
    <property type="entry name" value="LARGE RIBOSOMAL SUBUNIT PROTEIN ML41"/>
    <property type="match status" value="1"/>
</dbReference>
<comment type="subcellular location">
    <subcellularLocation>
        <location evidence="1">Mitochondrion</location>
    </subcellularLocation>
</comment>
<dbReference type="EMBL" id="LT554760">
    <property type="protein sequence ID" value="SAM07618.1"/>
    <property type="molecule type" value="Genomic_DNA"/>
</dbReference>
<organism evidence="7">
    <name type="scientific">Absidia glauca</name>
    <name type="common">Pin mould</name>
    <dbReference type="NCBI Taxonomy" id="4829"/>
    <lineage>
        <taxon>Eukaryota</taxon>
        <taxon>Fungi</taxon>
        <taxon>Fungi incertae sedis</taxon>
        <taxon>Mucoromycota</taxon>
        <taxon>Mucoromycotina</taxon>
        <taxon>Mucoromycetes</taxon>
        <taxon>Mucorales</taxon>
        <taxon>Cunninghamellaceae</taxon>
        <taxon>Absidia</taxon>
    </lineage>
</organism>
<dbReference type="InParanoid" id="A0A168S021"/>